<dbReference type="Gene3D" id="1.10.10.10">
    <property type="entry name" value="Winged helix-like DNA-binding domain superfamily/Winged helix DNA-binding domain"/>
    <property type="match status" value="1"/>
</dbReference>
<dbReference type="InterPro" id="IPR036388">
    <property type="entry name" value="WH-like_DNA-bd_sf"/>
</dbReference>
<sequence>MAQNPLSHKEIRIILETADSIIARGGRTQLAKILKGSKEKKLLELGLDKNPGYGFYKDEKIDDITKKINWMIAHDFLDLQKDWKLLLIVFTDKGWLVQSDQYADMLVHEWNEWIKQGKKNPDMSYLKDRNREMILLMLEKIKESGNRGFIPYLQLWKEIDYKKVRAAIRETIKVIEGKEPFDESPLKKRDEKIKKALEGYSWYDIIIM</sequence>
<accession>A0A410MBJ3</accession>
<dbReference type="InterPro" id="IPR036390">
    <property type="entry name" value="WH_DNA-bd_sf"/>
</dbReference>
<protein>
    <submittedName>
        <fullName evidence="2">Superfamily II DNA helicase</fullName>
    </submittedName>
</protein>
<dbReference type="InterPro" id="IPR018982">
    <property type="entry name" value="RQC_domain"/>
</dbReference>
<dbReference type="Proteomes" id="UP000287756">
    <property type="component" value="Chromosome"/>
</dbReference>
<dbReference type="EMBL" id="CP026118">
    <property type="protein sequence ID" value="QAS52114.1"/>
    <property type="molecule type" value="Genomic_DNA"/>
</dbReference>
<evidence type="ECO:0000259" key="1">
    <source>
        <dbReference type="Pfam" id="PF09382"/>
    </source>
</evidence>
<keyword evidence="2" id="KW-0347">Helicase</keyword>
<keyword evidence="2" id="KW-0067">ATP-binding</keyword>
<dbReference type="GO" id="GO:0006260">
    <property type="term" value="P:DNA replication"/>
    <property type="evidence" value="ECO:0007669"/>
    <property type="project" value="InterPro"/>
</dbReference>
<dbReference type="RefSeq" id="WP_128524407.1">
    <property type="nucleotide sequence ID" value="NZ_CANLVY010000002.1"/>
</dbReference>
<reference evidence="2 3" key="1">
    <citation type="submission" date="2018-01" db="EMBL/GenBank/DDBJ databases">
        <title>The whole genome sequencing and assembly of Halobacillus litoralis ERB031 strain.</title>
        <authorList>
            <person name="Lee S.-J."/>
            <person name="Park M.-K."/>
            <person name="Kim J.-Y."/>
            <person name="Lee Y.-J."/>
            <person name="Yi H."/>
            <person name="Bahn Y.-S."/>
            <person name="Kim J.F."/>
            <person name="Lee D.-W."/>
        </authorList>
    </citation>
    <scope>NUCLEOTIDE SEQUENCE [LARGE SCALE GENOMIC DNA]</scope>
    <source>
        <strain evidence="2 3">ERB 031</strain>
    </source>
</reference>
<dbReference type="NCBIfam" id="NF041107">
    <property type="entry name" value="RQC_minor_1"/>
    <property type="match status" value="1"/>
</dbReference>
<dbReference type="OrthoDB" id="9814785at2"/>
<dbReference type="GO" id="GO:0043138">
    <property type="term" value="F:3'-5' DNA helicase activity"/>
    <property type="evidence" value="ECO:0007669"/>
    <property type="project" value="InterPro"/>
</dbReference>
<keyword evidence="2" id="KW-0547">Nucleotide-binding</keyword>
<dbReference type="Pfam" id="PF09382">
    <property type="entry name" value="RQC"/>
    <property type="match status" value="1"/>
</dbReference>
<dbReference type="KEGG" id="hli:HLI_07685"/>
<keyword evidence="2" id="KW-0378">Hydrolase</keyword>
<gene>
    <name evidence="2" type="ORF">HLI_07685</name>
</gene>
<feature type="domain" description="RQC" evidence="1">
    <location>
        <begin position="11"/>
        <end position="95"/>
    </location>
</feature>
<evidence type="ECO:0000313" key="2">
    <source>
        <dbReference type="EMBL" id="QAS52114.1"/>
    </source>
</evidence>
<dbReference type="AlphaFoldDB" id="A0A410MBJ3"/>
<dbReference type="GO" id="GO:0006281">
    <property type="term" value="P:DNA repair"/>
    <property type="evidence" value="ECO:0007669"/>
    <property type="project" value="InterPro"/>
</dbReference>
<organism evidence="2 3">
    <name type="scientific">Halobacillus litoralis</name>
    <dbReference type="NCBI Taxonomy" id="45668"/>
    <lineage>
        <taxon>Bacteria</taxon>
        <taxon>Bacillati</taxon>
        <taxon>Bacillota</taxon>
        <taxon>Bacilli</taxon>
        <taxon>Bacillales</taxon>
        <taxon>Bacillaceae</taxon>
        <taxon>Halobacillus</taxon>
    </lineage>
</organism>
<name>A0A410MBJ3_9BACI</name>
<proteinExistence type="predicted"/>
<dbReference type="SUPFAM" id="SSF46785">
    <property type="entry name" value="Winged helix' DNA-binding domain"/>
    <property type="match status" value="1"/>
</dbReference>
<evidence type="ECO:0000313" key="3">
    <source>
        <dbReference type="Proteomes" id="UP000287756"/>
    </source>
</evidence>